<name>A0A0T6B959_9SCAR</name>
<dbReference type="InterPro" id="IPR002402">
    <property type="entry name" value="Cyt_P450_E_grp-II"/>
</dbReference>
<keyword evidence="10" id="KW-1185">Reference proteome</keyword>
<dbReference type="OrthoDB" id="1470350at2759"/>
<evidence type="ECO:0000256" key="8">
    <source>
        <dbReference type="SAM" id="Phobius"/>
    </source>
</evidence>
<dbReference type="SUPFAM" id="SSF48264">
    <property type="entry name" value="Cytochrome P450"/>
    <property type="match status" value="1"/>
</dbReference>
<accession>A0A0T6B959</accession>
<evidence type="ECO:0000256" key="4">
    <source>
        <dbReference type="ARBA" id="ARBA00022723"/>
    </source>
</evidence>
<dbReference type="PANTHER" id="PTHR24291">
    <property type="entry name" value="CYTOCHROME P450 FAMILY 4"/>
    <property type="match status" value="1"/>
</dbReference>
<comment type="similarity">
    <text evidence="2">Belongs to the cytochrome P450 family.</text>
</comment>
<dbReference type="GO" id="GO:0004497">
    <property type="term" value="F:monooxygenase activity"/>
    <property type="evidence" value="ECO:0007669"/>
    <property type="project" value="UniProtKB-KW"/>
</dbReference>
<comment type="cofactor">
    <cofactor evidence="1">
        <name>heme</name>
        <dbReference type="ChEBI" id="CHEBI:30413"/>
    </cofactor>
</comment>
<keyword evidence="8" id="KW-1133">Transmembrane helix</keyword>
<dbReference type="GO" id="GO:0005506">
    <property type="term" value="F:iron ion binding"/>
    <property type="evidence" value="ECO:0007669"/>
    <property type="project" value="InterPro"/>
</dbReference>
<keyword evidence="3" id="KW-0349">Heme</keyword>
<dbReference type="InterPro" id="IPR050196">
    <property type="entry name" value="Cytochrome_P450_Monoox"/>
</dbReference>
<keyword evidence="8" id="KW-0812">Transmembrane</keyword>
<protein>
    <submittedName>
        <fullName evidence="9">Cytochrome P450</fullName>
    </submittedName>
</protein>
<comment type="caution">
    <text evidence="9">The sequence shown here is derived from an EMBL/GenBank/DDBJ whole genome shotgun (WGS) entry which is preliminary data.</text>
</comment>
<reference evidence="9 10" key="1">
    <citation type="submission" date="2015-09" db="EMBL/GenBank/DDBJ databases">
        <title>Draft genome of the scarab beetle Oryctes borbonicus.</title>
        <authorList>
            <person name="Meyer J.M."/>
            <person name="Markov G.V."/>
            <person name="Baskaran P."/>
            <person name="Herrmann M."/>
            <person name="Sommer R.J."/>
            <person name="Roedelsperger C."/>
        </authorList>
    </citation>
    <scope>NUCLEOTIDE SEQUENCE [LARGE SCALE GENOMIC DNA]</scope>
    <source>
        <strain evidence="9">OB123</strain>
        <tissue evidence="9">Whole animal</tissue>
    </source>
</reference>
<keyword evidence="7" id="KW-0503">Monooxygenase</keyword>
<proteinExistence type="inferred from homology"/>
<dbReference type="GO" id="GO:0016705">
    <property type="term" value="F:oxidoreductase activity, acting on paired donors, with incorporation or reduction of molecular oxygen"/>
    <property type="evidence" value="ECO:0007669"/>
    <property type="project" value="InterPro"/>
</dbReference>
<dbReference type="InterPro" id="IPR001128">
    <property type="entry name" value="Cyt_P450"/>
</dbReference>
<evidence type="ECO:0000256" key="2">
    <source>
        <dbReference type="ARBA" id="ARBA00010617"/>
    </source>
</evidence>
<evidence type="ECO:0000313" key="9">
    <source>
        <dbReference type="EMBL" id="KRT83866.1"/>
    </source>
</evidence>
<dbReference type="GO" id="GO:0020037">
    <property type="term" value="F:heme binding"/>
    <property type="evidence" value="ECO:0007669"/>
    <property type="project" value="InterPro"/>
</dbReference>
<evidence type="ECO:0000256" key="6">
    <source>
        <dbReference type="ARBA" id="ARBA00023004"/>
    </source>
</evidence>
<feature type="transmembrane region" description="Helical" evidence="8">
    <location>
        <begin position="6"/>
        <end position="22"/>
    </location>
</feature>
<dbReference type="PANTHER" id="PTHR24291:SF187">
    <property type="entry name" value="CYTOCHROME P450 4AE1-RELATED"/>
    <property type="match status" value="1"/>
</dbReference>
<keyword evidence="6" id="KW-0408">Iron</keyword>
<evidence type="ECO:0000256" key="1">
    <source>
        <dbReference type="ARBA" id="ARBA00001971"/>
    </source>
</evidence>
<gene>
    <name evidence="9" type="ORF">AMK59_3799</name>
</gene>
<dbReference type="PRINTS" id="PR00464">
    <property type="entry name" value="EP450II"/>
</dbReference>
<evidence type="ECO:0000256" key="5">
    <source>
        <dbReference type="ARBA" id="ARBA00023002"/>
    </source>
</evidence>
<evidence type="ECO:0000313" key="10">
    <source>
        <dbReference type="Proteomes" id="UP000051574"/>
    </source>
</evidence>
<dbReference type="Pfam" id="PF00067">
    <property type="entry name" value="p450"/>
    <property type="match status" value="1"/>
</dbReference>
<sequence length="313" mass="36629">MFTTILVSILFPFIVLLVYYYRRVQLFEKYLKSIPGPTPLPLVGNALDFPTVSAFLPKLLEYGEKYNGNYKIYLGSQAYLIVIEPKDMEILMNHQSTLKKSDLYNYLHSWLGTGLLTSAGNKWRKHRKIITPAFHFQMLEEFIDVFNSQSDVLVSVLKEECKQGNVDIYPLITRCTLDIICETAMGTSVNAQKDRYSEYANCITALLDIFFIRCFSPIHSNDLLYIFSRTYRKEKYALKIVHDYTKSVISKRKQEFFSNFANDKENVNSMGRKKKRAFLDLLLEHSMHDPEFTDEHIREEVDTFMFEVDNFLN</sequence>
<dbReference type="Proteomes" id="UP000051574">
    <property type="component" value="Unassembled WGS sequence"/>
</dbReference>
<evidence type="ECO:0000256" key="7">
    <source>
        <dbReference type="ARBA" id="ARBA00023033"/>
    </source>
</evidence>
<dbReference type="AlphaFoldDB" id="A0A0T6B959"/>
<keyword evidence="4" id="KW-0479">Metal-binding</keyword>
<keyword evidence="5" id="KW-0560">Oxidoreductase</keyword>
<evidence type="ECO:0000256" key="3">
    <source>
        <dbReference type="ARBA" id="ARBA00022617"/>
    </source>
</evidence>
<dbReference type="InterPro" id="IPR036396">
    <property type="entry name" value="Cyt_P450_sf"/>
</dbReference>
<dbReference type="Gene3D" id="1.10.630.10">
    <property type="entry name" value="Cytochrome P450"/>
    <property type="match status" value="1"/>
</dbReference>
<dbReference type="EMBL" id="LJIG01009045">
    <property type="protein sequence ID" value="KRT83866.1"/>
    <property type="molecule type" value="Genomic_DNA"/>
</dbReference>
<keyword evidence="8" id="KW-0472">Membrane</keyword>
<organism evidence="9 10">
    <name type="scientific">Oryctes borbonicus</name>
    <dbReference type="NCBI Taxonomy" id="1629725"/>
    <lineage>
        <taxon>Eukaryota</taxon>
        <taxon>Metazoa</taxon>
        <taxon>Ecdysozoa</taxon>
        <taxon>Arthropoda</taxon>
        <taxon>Hexapoda</taxon>
        <taxon>Insecta</taxon>
        <taxon>Pterygota</taxon>
        <taxon>Neoptera</taxon>
        <taxon>Endopterygota</taxon>
        <taxon>Coleoptera</taxon>
        <taxon>Polyphaga</taxon>
        <taxon>Scarabaeiformia</taxon>
        <taxon>Scarabaeidae</taxon>
        <taxon>Dynastinae</taxon>
        <taxon>Oryctes</taxon>
    </lineage>
</organism>